<comment type="caution">
    <text evidence="1">The sequence shown here is derived from an EMBL/GenBank/DDBJ whole genome shotgun (WGS) entry which is preliminary data.</text>
</comment>
<dbReference type="EMBL" id="QGKX02001290">
    <property type="protein sequence ID" value="KAF3541532.1"/>
    <property type="molecule type" value="Genomic_DNA"/>
</dbReference>
<dbReference type="Gene3D" id="3.30.465.10">
    <property type="match status" value="1"/>
</dbReference>
<gene>
    <name evidence="1" type="ORF">F2Q69_00019217</name>
</gene>
<dbReference type="InterPro" id="IPR016169">
    <property type="entry name" value="FAD-bd_PCMH_sub2"/>
</dbReference>
<accession>A0A8S9QNW4</accession>
<dbReference type="GO" id="GO:0050660">
    <property type="term" value="F:flavin adenine dinucleotide binding"/>
    <property type="evidence" value="ECO:0007669"/>
    <property type="project" value="InterPro"/>
</dbReference>
<name>A0A8S9QNW4_BRACR</name>
<evidence type="ECO:0000313" key="1">
    <source>
        <dbReference type="EMBL" id="KAF3541532.1"/>
    </source>
</evidence>
<dbReference type="PANTHER" id="PTHR32448">
    <property type="entry name" value="OS08G0158400 PROTEIN"/>
    <property type="match status" value="1"/>
</dbReference>
<protein>
    <submittedName>
        <fullName evidence="1">Uncharacterized protein</fullName>
    </submittedName>
</protein>
<dbReference type="Proteomes" id="UP000712600">
    <property type="component" value="Unassembled WGS sequence"/>
</dbReference>
<sequence>MFNLRSITVDVPSKQAWVQAGATLGELYTKISEAGETLAFPAGVCSTKKQRLRKHDSDIVA</sequence>
<dbReference type="AlphaFoldDB" id="A0A8S9QNW4"/>
<reference evidence="1" key="1">
    <citation type="submission" date="2019-12" db="EMBL/GenBank/DDBJ databases">
        <title>Genome sequencing and annotation of Brassica cretica.</title>
        <authorList>
            <person name="Studholme D.J."/>
            <person name="Sarris P."/>
        </authorList>
    </citation>
    <scope>NUCLEOTIDE SEQUENCE</scope>
    <source>
        <strain evidence="1">PFS-109/04</strain>
        <tissue evidence="1">Leaf</tissue>
    </source>
</reference>
<evidence type="ECO:0000313" key="2">
    <source>
        <dbReference type="Proteomes" id="UP000712600"/>
    </source>
</evidence>
<dbReference type="SUPFAM" id="SSF56176">
    <property type="entry name" value="FAD-binding/transporter-associated domain-like"/>
    <property type="match status" value="1"/>
</dbReference>
<dbReference type="InterPro" id="IPR036318">
    <property type="entry name" value="FAD-bd_PCMH-like_sf"/>
</dbReference>
<proteinExistence type="predicted"/>
<organism evidence="1 2">
    <name type="scientific">Brassica cretica</name>
    <name type="common">Mustard</name>
    <dbReference type="NCBI Taxonomy" id="69181"/>
    <lineage>
        <taxon>Eukaryota</taxon>
        <taxon>Viridiplantae</taxon>
        <taxon>Streptophyta</taxon>
        <taxon>Embryophyta</taxon>
        <taxon>Tracheophyta</taxon>
        <taxon>Spermatophyta</taxon>
        <taxon>Magnoliopsida</taxon>
        <taxon>eudicotyledons</taxon>
        <taxon>Gunneridae</taxon>
        <taxon>Pentapetalae</taxon>
        <taxon>rosids</taxon>
        <taxon>malvids</taxon>
        <taxon>Brassicales</taxon>
        <taxon>Brassicaceae</taxon>
        <taxon>Brassiceae</taxon>
        <taxon>Brassica</taxon>
    </lineage>
</organism>